<dbReference type="Proteomes" id="UP000198705">
    <property type="component" value="Unassembled WGS sequence"/>
</dbReference>
<feature type="domain" description="Glycosyltransferase 2-like" evidence="6">
    <location>
        <begin position="8"/>
        <end position="124"/>
    </location>
</feature>
<keyword evidence="4 7" id="KW-0808">Transferase</keyword>
<dbReference type="CDD" id="cd02522">
    <property type="entry name" value="GT_2_like_a"/>
    <property type="match status" value="1"/>
</dbReference>
<dbReference type="Pfam" id="PF00535">
    <property type="entry name" value="Glycos_transf_2"/>
    <property type="match status" value="1"/>
</dbReference>
<dbReference type="OrthoDB" id="9810303at2"/>
<dbReference type="AlphaFoldDB" id="A0A1I4ZWM6"/>
<keyword evidence="2" id="KW-1003">Cell membrane</keyword>
<dbReference type="STRING" id="649333.SAMN04487989_1011142"/>
<dbReference type="InterPro" id="IPR026461">
    <property type="entry name" value="Trfase_2_rSAM/seldom_assoc"/>
</dbReference>
<keyword evidence="3" id="KW-0328">Glycosyltransferase</keyword>
<evidence type="ECO:0000256" key="2">
    <source>
        <dbReference type="ARBA" id="ARBA00022475"/>
    </source>
</evidence>
<evidence type="ECO:0000256" key="4">
    <source>
        <dbReference type="ARBA" id="ARBA00022679"/>
    </source>
</evidence>
<dbReference type="InterPro" id="IPR001173">
    <property type="entry name" value="Glyco_trans_2-like"/>
</dbReference>
<dbReference type="Gene3D" id="3.90.550.10">
    <property type="entry name" value="Spore Coat Polysaccharide Biosynthesis Protein SpsA, Chain A"/>
    <property type="match status" value="1"/>
</dbReference>
<evidence type="ECO:0000256" key="3">
    <source>
        <dbReference type="ARBA" id="ARBA00022676"/>
    </source>
</evidence>
<sequence length="236" mass="26870">MVLSRKISVIIPAHNERENLLVLVPRLLAISEGFHIEIIIALSSESNNLDASCFSSKEVLIEKCKEKGRAVQMNQAAKNARGNILVFLHADVIPPKTFFKSIQETIVSGMDAGFFSYQFDSDSFWLKINAHFTKTDGVFTGGGDQCLFIKKEVFQRLGAFNEDQVLMEDFEFFKRMKKAKTRYTIVNDDLIVSARKYDNNSYIKVNLCNLIMVLLFKCGYNPEKLKALYGRMLKTV</sequence>
<evidence type="ECO:0000256" key="1">
    <source>
        <dbReference type="ARBA" id="ARBA00004236"/>
    </source>
</evidence>
<protein>
    <submittedName>
        <fullName evidence="7">Transferase 2, rSAM/selenodomain-associated</fullName>
    </submittedName>
</protein>
<gene>
    <name evidence="7" type="ORF">SAMN04487989_1011142</name>
</gene>
<organism evidence="7 8">
    <name type="scientific">Bizionia echini</name>
    <dbReference type="NCBI Taxonomy" id="649333"/>
    <lineage>
        <taxon>Bacteria</taxon>
        <taxon>Pseudomonadati</taxon>
        <taxon>Bacteroidota</taxon>
        <taxon>Flavobacteriia</taxon>
        <taxon>Flavobacteriales</taxon>
        <taxon>Flavobacteriaceae</taxon>
        <taxon>Bizionia</taxon>
    </lineage>
</organism>
<dbReference type="EMBL" id="FOVN01000001">
    <property type="protein sequence ID" value="SFN54624.1"/>
    <property type="molecule type" value="Genomic_DNA"/>
</dbReference>
<dbReference type="PANTHER" id="PTHR43646:SF2">
    <property type="entry name" value="GLYCOSYLTRANSFERASE 2-LIKE DOMAIN-CONTAINING PROTEIN"/>
    <property type="match status" value="1"/>
</dbReference>
<dbReference type="GO" id="GO:0005886">
    <property type="term" value="C:plasma membrane"/>
    <property type="evidence" value="ECO:0007669"/>
    <property type="project" value="UniProtKB-SubCell"/>
</dbReference>
<keyword evidence="5" id="KW-0472">Membrane</keyword>
<dbReference type="GO" id="GO:0016757">
    <property type="term" value="F:glycosyltransferase activity"/>
    <property type="evidence" value="ECO:0007669"/>
    <property type="project" value="UniProtKB-KW"/>
</dbReference>
<dbReference type="RefSeq" id="WP_092206637.1">
    <property type="nucleotide sequence ID" value="NZ_FOVN01000001.1"/>
</dbReference>
<comment type="subcellular location">
    <subcellularLocation>
        <location evidence="1">Cell membrane</location>
    </subcellularLocation>
</comment>
<dbReference type="SUPFAM" id="SSF53448">
    <property type="entry name" value="Nucleotide-diphospho-sugar transferases"/>
    <property type="match status" value="1"/>
</dbReference>
<evidence type="ECO:0000313" key="7">
    <source>
        <dbReference type="EMBL" id="SFN54624.1"/>
    </source>
</evidence>
<dbReference type="NCBIfam" id="TIGR04283">
    <property type="entry name" value="glyco_like_mftF"/>
    <property type="match status" value="1"/>
</dbReference>
<name>A0A1I4ZWM6_9FLAO</name>
<dbReference type="InterPro" id="IPR029044">
    <property type="entry name" value="Nucleotide-diphossugar_trans"/>
</dbReference>
<evidence type="ECO:0000256" key="5">
    <source>
        <dbReference type="ARBA" id="ARBA00023136"/>
    </source>
</evidence>
<accession>A0A1I4ZWM6</accession>
<reference evidence="8" key="1">
    <citation type="submission" date="2016-10" db="EMBL/GenBank/DDBJ databases">
        <authorList>
            <person name="Varghese N."/>
            <person name="Submissions S."/>
        </authorList>
    </citation>
    <scope>NUCLEOTIDE SEQUENCE [LARGE SCALE GENOMIC DNA]</scope>
    <source>
        <strain evidence="8">DSM 23925</strain>
    </source>
</reference>
<dbReference type="PANTHER" id="PTHR43646">
    <property type="entry name" value="GLYCOSYLTRANSFERASE"/>
    <property type="match status" value="1"/>
</dbReference>
<keyword evidence="8" id="KW-1185">Reference proteome</keyword>
<evidence type="ECO:0000259" key="6">
    <source>
        <dbReference type="Pfam" id="PF00535"/>
    </source>
</evidence>
<proteinExistence type="predicted"/>
<evidence type="ECO:0000313" key="8">
    <source>
        <dbReference type="Proteomes" id="UP000198705"/>
    </source>
</evidence>